<keyword evidence="1" id="KW-0732">Signal</keyword>
<accession>A0A1T4PZK7</accession>
<dbReference type="PROSITE" id="PS51257">
    <property type="entry name" value="PROKAR_LIPOPROTEIN"/>
    <property type="match status" value="1"/>
</dbReference>
<dbReference type="EMBL" id="FUXM01000015">
    <property type="protein sequence ID" value="SJZ97000.1"/>
    <property type="molecule type" value="Genomic_DNA"/>
</dbReference>
<name>A0A1T4PZK7_9FIRM</name>
<feature type="chain" id="PRO_5012978845" description="Lipoprotein" evidence="1">
    <location>
        <begin position="30"/>
        <end position="325"/>
    </location>
</feature>
<feature type="signal peptide" evidence="1">
    <location>
        <begin position="1"/>
        <end position="29"/>
    </location>
</feature>
<keyword evidence="3" id="KW-1185">Reference proteome</keyword>
<organism evidence="2 3">
    <name type="scientific">Carboxydocella sporoproducens DSM 16521</name>
    <dbReference type="NCBI Taxonomy" id="1121270"/>
    <lineage>
        <taxon>Bacteria</taxon>
        <taxon>Bacillati</taxon>
        <taxon>Bacillota</taxon>
        <taxon>Clostridia</taxon>
        <taxon>Eubacteriales</taxon>
        <taxon>Clostridiales Family XVI. Incertae Sedis</taxon>
        <taxon>Carboxydocella</taxon>
    </lineage>
</organism>
<dbReference type="AlphaFoldDB" id="A0A1T4PZK7"/>
<evidence type="ECO:0000313" key="3">
    <source>
        <dbReference type="Proteomes" id="UP000189933"/>
    </source>
</evidence>
<dbReference type="Proteomes" id="UP000189933">
    <property type="component" value="Unassembled WGS sequence"/>
</dbReference>
<evidence type="ECO:0008006" key="4">
    <source>
        <dbReference type="Google" id="ProtNLM"/>
    </source>
</evidence>
<evidence type="ECO:0000256" key="1">
    <source>
        <dbReference type="SAM" id="SignalP"/>
    </source>
</evidence>
<evidence type="ECO:0000313" key="2">
    <source>
        <dbReference type="EMBL" id="SJZ97000.1"/>
    </source>
</evidence>
<dbReference type="Gene3D" id="2.120.10.30">
    <property type="entry name" value="TolB, C-terminal domain"/>
    <property type="match status" value="1"/>
</dbReference>
<sequence>MMKKRQCWSWLLFFSLLLGGCSLPGMGPAAEDLSKAASQFAEARLSREEQSLRNTLTTARRSQIAEILGPLNPHWVGYQIGAVDTEQKTVTVRWQETYSDRSYTRVYQSRLKLKKEEGQWRVDGIEDLTPDWLVTARDIALVLQQKGGQARTLLSLEQLPNVASPLGAEPGTEFGVGREGFGPLALRPDGKELALSTRGLHAFIALLPTEAAARPALKPLDLYFEGGVAALAWSPEGKYLAANLDTPAGTRRLVIYEPGVKKVLKTPFDEQFPWTNYDLNFLYWLPTGPELYFRVTAAQGTVPQQGAEGIWKWSLATGKLEQVKK</sequence>
<reference evidence="3" key="1">
    <citation type="submission" date="2017-02" db="EMBL/GenBank/DDBJ databases">
        <authorList>
            <person name="Varghese N."/>
            <person name="Submissions S."/>
        </authorList>
    </citation>
    <scope>NUCLEOTIDE SEQUENCE [LARGE SCALE GENOMIC DNA]</scope>
    <source>
        <strain evidence="3">DSM 16521</strain>
    </source>
</reference>
<protein>
    <recommendedName>
        <fullName evidence="4">Lipoprotein</fullName>
    </recommendedName>
</protein>
<gene>
    <name evidence="2" type="ORF">SAMN02745885_01473</name>
</gene>
<dbReference type="InterPro" id="IPR011042">
    <property type="entry name" value="6-blade_b-propeller_TolB-like"/>
</dbReference>
<proteinExistence type="predicted"/>
<dbReference type="SUPFAM" id="SSF82171">
    <property type="entry name" value="DPP6 N-terminal domain-like"/>
    <property type="match status" value="1"/>
</dbReference>